<evidence type="ECO:0000313" key="7">
    <source>
        <dbReference type="EMBL" id="ETR66806.1"/>
    </source>
</evidence>
<dbReference type="GO" id="GO:0046872">
    <property type="term" value="F:metal ion binding"/>
    <property type="evidence" value="ECO:0007669"/>
    <property type="project" value="UniProtKB-KW"/>
</dbReference>
<evidence type="ECO:0000313" key="8">
    <source>
        <dbReference type="Proteomes" id="UP000189670"/>
    </source>
</evidence>
<proteinExistence type="inferred from homology"/>
<evidence type="ECO:0000256" key="2">
    <source>
        <dbReference type="ARBA" id="ARBA00022679"/>
    </source>
</evidence>
<evidence type="ECO:0000256" key="1">
    <source>
        <dbReference type="ARBA" id="ARBA00009405"/>
    </source>
</evidence>
<keyword evidence="3" id="KW-0479">Metal-binding</keyword>
<dbReference type="Pfam" id="PF00682">
    <property type="entry name" value="HMGL-like"/>
    <property type="match status" value="1"/>
</dbReference>
<evidence type="ECO:0000256" key="4">
    <source>
        <dbReference type="ARBA" id="ARBA00023239"/>
    </source>
</evidence>
<dbReference type="PANTHER" id="PTHR42738">
    <property type="entry name" value="HYDROXYMETHYLGLUTARYL-COA LYASE"/>
    <property type="match status" value="1"/>
</dbReference>
<dbReference type="AlphaFoldDB" id="A0A1V1NWD3"/>
<dbReference type="GO" id="GO:0046951">
    <property type="term" value="P:ketone body biosynthetic process"/>
    <property type="evidence" value="ECO:0007669"/>
    <property type="project" value="TreeGrafter"/>
</dbReference>
<feature type="domain" description="Pyruvate carboxyltransferase" evidence="6">
    <location>
        <begin position="8"/>
        <end position="201"/>
    </location>
</feature>
<organism evidence="7 8">
    <name type="scientific">Candidatus Magnetoglobus multicellularis str. Araruama</name>
    <dbReference type="NCBI Taxonomy" id="890399"/>
    <lineage>
        <taxon>Bacteria</taxon>
        <taxon>Pseudomonadati</taxon>
        <taxon>Thermodesulfobacteriota</taxon>
        <taxon>Desulfobacteria</taxon>
        <taxon>Desulfobacterales</taxon>
        <taxon>Desulfobacteraceae</taxon>
        <taxon>Candidatus Magnetoglobus</taxon>
    </lineage>
</organism>
<name>A0A1V1NWD3_9BACT</name>
<dbReference type="GO" id="GO:0046912">
    <property type="term" value="F:acyltransferase activity, acyl groups converted into alkyl on transfer"/>
    <property type="evidence" value="ECO:0007669"/>
    <property type="project" value="InterPro"/>
</dbReference>
<comment type="similarity">
    <text evidence="1">Belongs to the HMG-CoA lyase family.</text>
</comment>
<accession>A0A1V1NWD3</accession>
<sequence length="215" mass="24079">MSNWPSYVTLTEVGLRDGFQNMHKHIPVSMKIDILSHLINAGLERIQVTAFVSPKIVPQMADAQKLCLALPALKNERTQFSALALNVQGVERAYDCGIEHIDISISADPVHSRKNTGMHLDSARNIMQKMIRKTKNFNMHVHAGIQCAFGSAFNEIIPDTRIFDMCREIIDQQVDSFGLFDTTGMAMPSQGKKKLDMLLPVTQDIPFFCTFMIPG</sequence>
<keyword evidence="4" id="KW-0456">Lyase</keyword>
<evidence type="ECO:0000256" key="5">
    <source>
        <dbReference type="RuleBase" id="RU003523"/>
    </source>
</evidence>
<dbReference type="SUPFAM" id="SSF51569">
    <property type="entry name" value="Aldolase"/>
    <property type="match status" value="1"/>
</dbReference>
<dbReference type="Proteomes" id="UP000189670">
    <property type="component" value="Unassembled WGS sequence"/>
</dbReference>
<dbReference type="EMBL" id="ATBP01001739">
    <property type="protein sequence ID" value="ETR66806.1"/>
    <property type="molecule type" value="Genomic_DNA"/>
</dbReference>
<dbReference type="PANTHER" id="PTHR42738:SF7">
    <property type="entry name" value="HYDROXYMETHYLGLUTARYL-COA LYASE"/>
    <property type="match status" value="1"/>
</dbReference>
<reference evidence="8" key="1">
    <citation type="submission" date="2012-11" db="EMBL/GenBank/DDBJ databases">
        <authorList>
            <person name="Lucero-Rivera Y.E."/>
            <person name="Tovar-Ramirez D."/>
        </authorList>
    </citation>
    <scope>NUCLEOTIDE SEQUENCE [LARGE SCALE GENOMIC DNA]</scope>
    <source>
        <strain evidence="8">Araruama</strain>
    </source>
</reference>
<dbReference type="GO" id="GO:0006552">
    <property type="term" value="P:L-leucine catabolic process"/>
    <property type="evidence" value="ECO:0007669"/>
    <property type="project" value="TreeGrafter"/>
</dbReference>
<keyword evidence="2 5" id="KW-0808">Transferase</keyword>
<protein>
    <submittedName>
        <fullName evidence="7">Pyruvate carboxyltransferase</fullName>
    </submittedName>
</protein>
<comment type="caution">
    <text evidence="7">The sequence shown here is derived from an EMBL/GenBank/DDBJ whole genome shotgun (WGS) entry which is preliminary data.</text>
</comment>
<evidence type="ECO:0000259" key="6">
    <source>
        <dbReference type="Pfam" id="PF00682"/>
    </source>
</evidence>
<dbReference type="Gene3D" id="3.20.20.70">
    <property type="entry name" value="Aldolase class I"/>
    <property type="match status" value="1"/>
</dbReference>
<comment type="similarity">
    <text evidence="5">Belongs to the alpha-IPM synthase/homocitrate synthase family.</text>
</comment>
<keyword evidence="7" id="KW-0670">Pyruvate</keyword>
<feature type="non-terminal residue" evidence="7">
    <location>
        <position position="215"/>
    </location>
</feature>
<dbReference type="InterPro" id="IPR000891">
    <property type="entry name" value="PYR_CT"/>
</dbReference>
<gene>
    <name evidence="7" type="ORF">OMM_12323</name>
</gene>
<dbReference type="PROSITE" id="PS00815">
    <property type="entry name" value="AIPM_HOMOCIT_SYNTH_1"/>
    <property type="match status" value="1"/>
</dbReference>
<dbReference type="InterPro" id="IPR043594">
    <property type="entry name" value="HMGL"/>
</dbReference>
<dbReference type="InterPro" id="IPR002034">
    <property type="entry name" value="AIPM/Hcit_synth_CS"/>
</dbReference>
<dbReference type="GO" id="GO:0004419">
    <property type="term" value="F:hydroxymethylglutaryl-CoA lyase activity"/>
    <property type="evidence" value="ECO:0007669"/>
    <property type="project" value="TreeGrafter"/>
</dbReference>
<dbReference type="InterPro" id="IPR013785">
    <property type="entry name" value="Aldolase_TIM"/>
</dbReference>
<evidence type="ECO:0000256" key="3">
    <source>
        <dbReference type="ARBA" id="ARBA00022723"/>
    </source>
</evidence>